<dbReference type="GO" id="GO:0005737">
    <property type="term" value="C:cytoplasm"/>
    <property type="evidence" value="ECO:0007669"/>
    <property type="project" value="TreeGrafter"/>
</dbReference>
<dbReference type="InterPro" id="IPR000504">
    <property type="entry name" value="RRM_dom"/>
</dbReference>
<dbReference type="SUPFAM" id="SSF54928">
    <property type="entry name" value="RNA-binding domain, RBD"/>
    <property type="match status" value="1"/>
</dbReference>
<dbReference type="Pfam" id="PF00076">
    <property type="entry name" value="RRM_1"/>
    <property type="match status" value="1"/>
</dbReference>
<reference evidence="5 6" key="1">
    <citation type="submission" date="2019-02" db="EMBL/GenBank/DDBJ databases">
        <title>Genome sequencing of the rare red list fungi Hericium alpestre (H. flagellum).</title>
        <authorList>
            <person name="Buettner E."/>
            <person name="Kellner H."/>
        </authorList>
    </citation>
    <scope>NUCLEOTIDE SEQUENCE [LARGE SCALE GENOMIC DNA]</scope>
    <source>
        <strain evidence="5 6">DSM 108284</strain>
    </source>
</reference>
<keyword evidence="1 2" id="KW-0694">RNA-binding</keyword>
<dbReference type="GO" id="GO:0061574">
    <property type="term" value="C:ASAP complex"/>
    <property type="evidence" value="ECO:0007669"/>
    <property type="project" value="TreeGrafter"/>
</dbReference>
<keyword evidence="3" id="KW-0812">Transmembrane</keyword>
<evidence type="ECO:0000256" key="2">
    <source>
        <dbReference type="PROSITE-ProRule" id="PRU00176"/>
    </source>
</evidence>
<evidence type="ECO:0000313" key="5">
    <source>
        <dbReference type="EMBL" id="TFY81812.1"/>
    </source>
</evidence>
<sequence length="205" mass="21709">MSTRGRSLSPLPPRDVDIDMENGALDKPDAKVVVVTNLSRNVAETHLQTIFGFYGKIIKVDLPVYAKSGQNRGKAAVEYFEPESAHKAASHMDGGQLDGAVLKVELGFGMDAYCVGLSPAPAPVLCPPGLADGLVLVTANPTAGHRPDAAPQSGIHTAPIPGRALARPFAEVRELLCPFEPFTVTVIFSLAVPISFALLFVILKI</sequence>
<dbReference type="InterPro" id="IPR012677">
    <property type="entry name" value="Nucleotide-bd_a/b_plait_sf"/>
</dbReference>
<dbReference type="GO" id="GO:0000398">
    <property type="term" value="P:mRNA splicing, via spliceosome"/>
    <property type="evidence" value="ECO:0007669"/>
    <property type="project" value="TreeGrafter"/>
</dbReference>
<dbReference type="PANTHER" id="PTHR15481:SF0">
    <property type="entry name" value="LD23870P-RELATED"/>
    <property type="match status" value="1"/>
</dbReference>
<dbReference type="PROSITE" id="PS50102">
    <property type="entry name" value="RRM"/>
    <property type="match status" value="1"/>
</dbReference>
<dbReference type="OrthoDB" id="252020at2759"/>
<evidence type="ECO:0000256" key="1">
    <source>
        <dbReference type="ARBA" id="ARBA00022884"/>
    </source>
</evidence>
<dbReference type="AlphaFoldDB" id="A0A4Z0A462"/>
<evidence type="ECO:0000313" key="6">
    <source>
        <dbReference type="Proteomes" id="UP000298061"/>
    </source>
</evidence>
<proteinExistence type="predicted"/>
<accession>A0A4Z0A462</accession>
<dbReference type="Proteomes" id="UP000298061">
    <property type="component" value="Unassembled WGS sequence"/>
</dbReference>
<evidence type="ECO:0000256" key="3">
    <source>
        <dbReference type="SAM" id="Phobius"/>
    </source>
</evidence>
<dbReference type="SMART" id="SM00360">
    <property type="entry name" value="RRM"/>
    <property type="match status" value="1"/>
</dbReference>
<dbReference type="STRING" id="135208.A0A4Z0A462"/>
<dbReference type="InterPro" id="IPR035979">
    <property type="entry name" value="RBD_domain_sf"/>
</dbReference>
<dbReference type="EMBL" id="SFCI01000171">
    <property type="protein sequence ID" value="TFY81812.1"/>
    <property type="molecule type" value="Genomic_DNA"/>
</dbReference>
<gene>
    <name evidence="5" type="ORF">EWM64_g2200</name>
</gene>
<keyword evidence="3" id="KW-0472">Membrane</keyword>
<organism evidence="5 6">
    <name type="scientific">Hericium alpestre</name>
    <dbReference type="NCBI Taxonomy" id="135208"/>
    <lineage>
        <taxon>Eukaryota</taxon>
        <taxon>Fungi</taxon>
        <taxon>Dikarya</taxon>
        <taxon>Basidiomycota</taxon>
        <taxon>Agaricomycotina</taxon>
        <taxon>Agaricomycetes</taxon>
        <taxon>Russulales</taxon>
        <taxon>Hericiaceae</taxon>
        <taxon>Hericium</taxon>
    </lineage>
</organism>
<feature type="transmembrane region" description="Helical" evidence="3">
    <location>
        <begin position="182"/>
        <end position="203"/>
    </location>
</feature>
<dbReference type="GO" id="GO:0003723">
    <property type="term" value="F:RNA binding"/>
    <property type="evidence" value="ECO:0007669"/>
    <property type="project" value="UniProtKB-UniRule"/>
</dbReference>
<feature type="domain" description="RRM" evidence="4">
    <location>
        <begin position="31"/>
        <end position="109"/>
    </location>
</feature>
<dbReference type="GO" id="GO:0005654">
    <property type="term" value="C:nucleoplasm"/>
    <property type="evidence" value="ECO:0007669"/>
    <property type="project" value="TreeGrafter"/>
</dbReference>
<evidence type="ECO:0000259" key="4">
    <source>
        <dbReference type="PROSITE" id="PS50102"/>
    </source>
</evidence>
<keyword evidence="3" id="KW-1133">Transmembrane helix</keyword>
<name>A0A4Z0A462_9AGAM</name>
<comment type="caution">
    <text evidence="5">The sequence shown here is derived from an EMBL/GenBank/DDBJ whole genome shotgun (WGS) entry which is preliminary data.</text>
</comment>
<keyword evidence="6" id="KW-1185">Reference proteome</keyword>
<dbReference type="Gene3D" id="3.30.70.330">
    <property type="match status" value="1"/>
</dbReference>
<protein>
    <recommendedName>
        <fullName evidence="4">RRM domain-containing protein</fullName>
    </recommendedName>
</protein>
<dbReference type="PANTHER" id="PTHR15481">
    <property type="entry name" value="RIBONUCLEIC ACID BINDING PROTEIN S1"/>
    <property type="match status" value="1"/>
</dbReference>